<evidence type="ECO:0000256" key="6">
    <source>
        <dbReference type="ARBA" id="ARBA00023065"/>
    </source>
</evidence>
<accession>A0A1L7CFH0</accession>
<dbReference type="KEGG" id="caqu:CAQU_05495"/>
<keyword evidence="12" id="KW-1185">Reference proteome</keyword>
<dbReference type="Gene3D" id="1.20.1510.10">
    <property type="entry name" value="Cation efflux protein transmembrane domain"/>
    <property type="match status" value="1"/>
</dbReference>
<dbReference type="InterPro" id="IPR027469">
    <property type="entry name" value="Cation_efflux_TMD_sf"/>
</dbReference>
<feature type="transmembrane region" description="Helical" evidence="8">
    <location>
        <begin position="12"/>
        <end position="38"/>
    </location>
</feature>
<reference evidence="11 12" key="1">
    <citation type="submission" date="2014-08" db="EMBL/GenBank/DDBJ databases">
        <title>Complete genome sequence of Corynebacterium aquilae S-613T(T) (=DSM 44791(T)), isolated from the choana of a healthy golden eagle.</title>
        <authorList>
            <person name="Ruckert C."/>
            <person name="Albersmeier A."/>
            <person name="Winkler A."/>
            <person name="Kalinowski J."/>
        </authorList>
    </citation>
    <scope>NUCLEOTIDE SEQUENCE [LARGE SCALE GENOMIC DNA]</scope>
    <source>
        <strain evidence="11 12">S-613</strain>
    </source>
</reference>
<dbReference type="PANTHER" id="PTHR11562">
    <property type="entry name" value="CATION EFFLUX PROTEIN/ ZINC TRANSPORTER"/>
    <property type="match status" value="1"/>
</dbReference>
<name>A0A1L7CFH0_9CORY</name>
<keyword evidence="6" id="KW-0406">Ion transport</keyword>
<comment type="subcellular location">
    <subcellularLocation>
        <location evidence="1">Membrane</location>
        <topology evidence="1">Multi-pass membrane protein</topology>
    </subcellularLocation>
</comment>
<dbReference type="PANTHER" id="PTHR11562:SF17">
    <property type="entry name" value="RE54080P-RELATED"/>
    <property type="match status" value="1"/>
</dbReference>
<gene>
    <name evidence="11" type="ORF">CAQU_05495</name>
</gene>
<dbReference type="Pfam" id="PF16916">
    <property type="entry name" value="ZT_dimer"/>
    <property type="match status" value="1"/>
</dbReference>
<sequence length="295" mass="30962">MVHSHAPSSTGALLAVIALTTVIFLAEIIAGVLSGSLALLADSAHMLSDSAGLVMALVAILIGRKTATSTATFGYRRVEVLAAAINAVTVGLISVWIVVEAIMRLGHPETIDTGLMLVVAIIGLVANVGSALILARRQHDSLNMKGAYLHVLSDMLGSVAVIVAGLVIRYTGFVFADTIASLAIATLILPRTWALLRDAGRVLLEHVPQGVDAEDIQRAIEAVVGVHRVHDLHVWSVDGSQVLVTCHVVTTDTGCVAGHCALLDSIHQALREVGVSHSTIQIEGAAHQQHEDICH</sequence>
<feature type="domain" description="Cation efflux protein transmembrane" evidence="9">
    <location>
        <begin position="13"/>
        <end position="204"/>
    </location>
</feature>
<dbReference type="NCBIfam" id="TIGR01297">
    <property type="entry name" value="CDF"/>
    <property type="match status" value="1"/>
</dbReference>
<keyword evidence="4 8" id="KW-0812">Transmembrane</keyword>
<evidence type="ECO:0000259" key="9">
    <source>
        <dbReference type="Pfam" id="PF01545"/>
    </source>
</evidence>
<dbReference type="GO" id="GO:0005886">
    <property type="term" value="C:plasma membrane"/>
    <property type="evidence" value="ECO:0007669"/>
    <property type="project" value="TreeGrafter"/>
</dbReference>
<keyword evidence="5 8" id="KW-1133">Transmembrane helix</keyword>
<comment type="similarity">
    <text evidence="2">Belongs to the cation diffusion facilitator (CDF) transporter (TC 2.A.4) family. SLC30A subfamily.</text>
</comment>
<evidence type="ECO:0000256" key="8">
    <source>
        <dbReference type="SAM" id="Phobius"/>
    </source>
</evidence>
<evidence type="ECO:0000256" key="1">
    <source>
        <dbReference type="ARBA" id="ARBA00004141"/>
    </source>
</evidence>
<keyword evidence="7 8" id="KW-0472">Membrane</keyword>
<evidence type="ECO:0000256" key="7">
    <source>
        <dbReference type="ARBA" id="ARBA00023136"/>
    </source>
</evidence>
<dbReference type="InterPro" id="IPR058533">
    <property type="entry name" value="Cation_efflux_TM"/>
</dbReference>
<dbReference type="InterPro" id="IPR002524">
    <property type="entry name" value="Cation_efflux"/>
</dbReference>
<dbReference type="InterPro" id="IPR036837">
    <property type="entry name" value="Cation_efflux_CTD_sf"/>
</dbReference>
<dbReference type="SUPFAM" id="SSF160240">
    <property type="entry name" value="Cation efflux protein cytoplasmic domain-like"/>
    <property type="match status" value="1"/>
</dbReference>
<dbReference type="EMBL" id="CP009245">
    <property type="protein sequence ID" value="APT84611.1"/>
    <property type="molecule type" value="Genomic_DNA"/>
</dbReference>
<dbReference type="AlphaFoldDB" id="A0A1L7CFH0"/>
<dbReference type="Proteomes" id="UP000185478">
    <property type="component" value="Chromosome"/>
</dbReference>
<feature type="transmembrane region" description="Helical" evidence="8">
    <location>
        <begin position="115"/>
        <end position="135"/>
    </location>
</feature>
<dbReference type="InterPro" id="IPR027470">
    <property type="entry name" value="Cation_efflux_CTD"/>
</dbReference>
<evidence type="ECO:0000256" key="5">
    <source>
        <dbReference type="ARBA" id="ARBA00022989"/>
    </source>
</evidence>
<organism evidence="11 12">
    <name type="scientific">Corynebacterium aquilae DSM 44791</name>
    <dbReference type="NCBI Taxonomy" id="1431546"/>
    <lineage>
        <taxon>Bacteria</taxon>
        <taxon>Bacillati</taxon>
        <taxon>Actinomycetota</taxon>
        <taxon>Actinomycetes</taxon>
        <taxon>Mycobacteriales</taxon>
        <taxon>Corynebacteriaceae</taxon>
        <taxon>Corynebacterium</taxon>
    </lineage>
</organism>
<feature type="transmembrane region" description="Helical" evidence="8">
    <location>
        <begin position="147"/>
        <end position="168"/>
    </location>
</feature>
<dbReference type="Pfam" id="PF01545">
    <property type="entry name" value="Cation_efflux"/>
    <property type="match status" value="1"/>
</dbReference>
<feature type="transmembrane region" description="Helical" evidence="8">
    <location>
        <begin position="174"/>
        <end position="196"/>
    </location>
</feature>
<dbReference type="RefSeq" id="WP_075728416.1">
    <property type="nucleotide sequence ID" value="NZ_CP009245.1"/>
</dbReference>
<protein>
    <submittedName>
        <fullName evidence="11">Cobalt-zinc-cadmium resistance protein</fullName>
    </submittedName>
</protein>
<feature type="domain" description="Cation efflux protein cytoplasmic" evidence="10">
    <location>
        <begin position="209"/>
        <end position="283"/>
    </location>
</feature>
<evidence type="ECO:0000259" key="10">
    <source>
        <dbReference type="Pfam" id="PF16916"/>
    </source>
</evidence>
<evidence type="ECO:0000256" key="2">
    <source>
        <dbReference type="ARBA" id="ARBA00008873"/>
    </source>
</evidence>
<proteinExistence type="inferred from homology"/>
<feature type="transmembrane region" description="Helical" evidence="8">
    <location>
        <begin position="44"/>
        <end position="62"/>
    </location>
</feature>
<keyword evidence="3" id="KW-0813">Transport</keyword>
<evidence type="ECO:0000256" key="4">
    <source>
        <dbReference type="ARBA" id="ARBA00022692"/>
    </source>
</evidence>
<evidence type="ECO:0000313" key="11">
    <source>
        <dbReference type="EMBL" id="APT84611.1"/>
    </source>
</evidence>
<dbReference type="STRING" id="1431546.CAQU_05495"/>
<evidence type="ECO:0000256" key="3">
    <source>
        <dbReference type="ARBA" id="ARBA00022448"/>
    </source>
</evidence>
<dbReference type="SUPFAM" id="SSF161111">
    <property type="entry name" value="Cation efflux protein transmembrane domain-like"/>
    <property type="match status" value="1"/>
</dbReference>
<dbReference type="GO" id="GO:0005385">
    <property type="term" value="F:zinc ion transmembrane transporter activity"/>
    <property type="evidence" value="ECO:0007669"/>
    <property type="project" value="TreeGrafter"/>
</dbReference>
<dbReference type="InterPro" id="IPR050681">
    <property type="entry name" value="CDF/SLC30A"/>
</dbReference>
<feature type="transmembrane region" description="Helical" evidence="8">
    <location>
        <begin position="83"/>
        <end position="103"/>
    </location>
</feature>
<evidence type="ECO:0000313" key="12">
    <source>
        <dbReference type="Proteomes" id="UP000185478"/>
    </source>
</evidence>